<dbReference type="Pfam" id="PF13975">
    <property type="entry name" value="gag-asp_proteas"/>
    <property type="match status" value="1"/>
</dbReference>
<sequence>MNGFDLIIKPDEEDSDAAEILVDGTIDGSPYRFLLDTGAATSSITFDDYTSTFDCIEKRDSSGVFAAGHLELIRVPMIELGPICKHDVLLNRVEANHSVRANLIGMDLLKDSCCHFLFDERRVVIQYEPESSSPFQELILDKKFHPYVTLRFGEIEAAAVWDTGAGITLADMSFIQKYPAFFQEIGQSQGTDSTGAQVETPLFIMTSPIIGNYAFSPHKVAGFDLSHVNSHIDIPMDLILGYTTLRQANWLFDFPRKRWAISKRVSDQ</sequence>
<evidence type="ECO:0000313" key="2">
    <source>
        <dbReference type="Proteomes" id="UP000654345"/>
    </source>
</evidence>
<dbReference type="PROSITE" id="PS00141">
    <property type="entry name" value="ASP_PROTEASE"/>
    <property type="match status" value="1"/>
</dbReference>
<dbReference type="Proteomes" id="UP000654345">
    <property type="component" value="Unassembled WGS sequence"/>
</dbReference>
<dbReference type="InterPro" id="IPR021109">
    <property type="entry name" value="Peptidase_aspartic_dom_sf"/>
</dbReference>
<gene>
    <name evidence="1" type="ORF">KSB_36090</name>
</gene>
<evidence type="ECO:0008006" key="3">
    <source>
        <dbReference type="Google" id="ProtNLM"/>
    </source>
</evidence>
<dbReference type="InterPro" id="IPR001969">
    <property type="entry name" value="Aspartic_peptidase_AS"/>
</dbReference>
<dbReference type="InterPro" id="IPR034122">
    <property type="entry name" value="Retropepsin-like_bacterial"/>
</dbReference>
<dbReference type="RefSeq" id="WP_201371765.1">
    <property type="nucleotide sequence ID" value="NZ_BNJG01000001.1"/>
</dbReference>
<dbReference type="EMBL" id="BNJG01000001">
    <property type="protein sequence ID" value="GHO55134.1"/>
    <property type="molecule type" value="Genomic_DNA"/>
</dbReference>
<dbReference type="Gene3D" id="2.40.70.10">
    <property type="entry name" value="Acid Proteases"/>
    <property type="match status" value="2"/>
</dbReference>
<comment type="caution">
    <text evidence="1">The sequence shown here is derived from an EMBL/GenBank/DDBJ whole genome shotgun (WGS) entry which is preliminary data.</text>
</comment>
<proteinExistence type="predicted"/>
<accession>A0ABQ3UQZ2</accession>
<dbReference type="SUPFAM" id="SSF50630">
    <property type="entry name" value="Acid proteases"/>
    <property type="match status" value="1"/>
</dbReference>
<reference evidence="1 2" key="1">
    <citation type="journal article" date="2021" name="Int. J. Syst. Evol. Microbiol.">
        <title>Reticulibacter mediterranei gen. nov., sp. nov., within the new family Reticulibacteraceae fam. nov., and Ktedonospora formicarum gen. nov., sp. nov., Ktedonobacter robiniae sp. nov., Dictyobacter formicarum sp. nov. and Dictyobacter arantiisoli sp. nov., belonging to the class Ktedonobacteria.</title>
        <authorList>
            <person name="Yabe S."/>
            <person name="Zheng Y."/>
            <person name="Wang C.M."/>
            <person name="Sakai Y."/>
            <person name="Abe K."/>
            <person name="Yokota A."/>
            <person name="Donadio S."/>
            <person name="Cavaletti L."/>
            <person name="Monciardini P."/>
        </authorList>
    </citation>
    <scope>NUCLEOTIDE SEQUENCE [LARGE SCALE GENOMIC DNA]</scope>
    <source>
        <strain evidence="1 2">SOSP1-30</strain>
    </source>
</reference>
<evidence type="ECO:0000313" key="1">
    <source>
        <dbReference type="EMBL" id="GHO55134.1"/>
    </source>
</evidence>
<keyword evidence="2" id="KW-1185">Reference proteome</keyword>
<dbReference type="CDD" id="cd05483">
    <property type="entry name" value="retropepsin_like_bacteria"/>
    <property type="match status" value="1"/>
</dbReference>
<organism evidence="1 2">
    <name type="scientific">Ktedonobacter robiniae</name>
    <dbReference type="NCBI Taxonomy" id="2778365"/>
    <lineage>
        <taxon>Bacteria</taxon>
        <taxon>Bacillati</taxon>
        <taxon>Chloroflexota</taxon>
        <taxon>Ktedonobacteria</taxon>
        <taxon>Ktedonobacterales</taxon>
        <taxon>Ktedonobacteraceae</taxon>
        <taxon>Ktedonobacter</taxon>
    </lineage>
</organism>
<name>A0ABQ3UQZ2_9CHLR</name>
<protein>
    <recommendedName>
        <fullName evidence="3">Peptidase A2 domain-containing protein</fullName>
    </recommendedName>
</protein>